<dbReference type="SUPFAM" id="SSF51735">
    <property type="entry name" value="NAD(P)-binding Rossmann-fold domains"/>
    <property type="match status" value="1"/>
</dbReference>
<dbReference type="InterPro" id="IPR004104">
    <property type="entry name" value="Gfo/Idh/MocA-like_OxRdtase_C"/>
</dbReference>
<dbReference type="Gene3D" id="3.30.360.10">
    <property type="entry name" value="Dihydrodipicolinate Reductase, domain 2"/>
    <property type="match status" value="1"/>
</dbReference>
<feature type="domain" description="Gfo/Idh/MocA-like oxidoreductase N-terminal" evidence="3">
    <location>
        <begin position="6"/>
        <end position="121"/>
    </location>
</feature>
<dbReference type="AlphaFoldDB" id="A0A1H6TJU3"/>
<dbReference type="Pfam" id="PF01408">
    <property type="entry name" value="GFO_IDH_MocA"/>
    <property type="match status" value="1"/>
</dbReference>
<keyword evidence="6" id="KW-1185">Reference proteome</keyword>
<reference evidence="5 6" key="1">
    <citation type="submission" date="2016-10" db="EMBL/GenBank/DDBJ databases">
        <authorList>
            <person name="de Groot N.N."/>
        </authorList>
    </citation>
    <scope>NUCLEOTIDE SEQUENCE [LARGE SCALE GENOMIC DNA]</scope>
    <source>
        <strain evidence="5 6">DSM 19938</strain>
    </source>
</reference>
<evidence type="ECO:0000256" key="2">
    <source>
        <dbReference type="ARBA" id="ARBA00023002"/>
    </source>
</evidence>
<evidence type="ECO:0000259" key="4">
    <source>
        <dbReference type="Pfam" id="PF02894"/>
    </source>
</evidence>
<evidence type="ECO:0000256" key="1">
    <source>
        <dbReference type="ARBA" id="ARBA00010928"/>
    </source>
</evidence>
<name>A0A1H6TJU3_9BACT</name>
<dbReference type="InterPro" id="IPR000683">
    <property type="entry name" value="Gfo/Idh/MocA-like_OxRdtase_N"/>
</dbReference>
<evidence type="ECO:0000313" key="5">
    <source>
        <dbReference type="EMBL" id="SEI78454.1"/>
    </source>
</evidence>
<keyword evidence="2" id="KW-0560">Oxidoreductase</keyword>
<dbReference type="Pfam" id="PF02894">
    <property type="entry name" value="GFO_IDH_MocA_C"/>
    <property type="match status" value="1"/>
</dbReference>
<dbReference type="GO" id="GO:0000166">
    <property type="term" value="F:nucleotide binding"/>
    <property type="evidence" value="ECO:0007669"/>
    <property type="project" value="InterPro"/>
</dbReference>
<protein>
    <submittedName>
        <fullName evidence="5">Predicted dehydrogenase</fullName>
    </submittedName>
</protein>
<evidence type="ECO:0000313" key="6">
    <source>
        <dbReference type="Proteomes" id="UP000199532"/>
    </source>
</evidence>
<dbReference type="PANTHER" id="PTHR43708:SF5">
    <property type="entry name" value="CONSERVED EXPRESSED OXIDOREDUCTASE (EUROFUNG)-RELATED"/>
    <property type="match status" value="1"/>
</dbReference>
<gene>
    <name evidence="5" type="ORF">SAMN04487995_2201</name>
</gene>
<accession>A0A1H6TJU3</accession>
<sequence>MSSKILNVGLIGFGLSGRYFHSPFLSINPRFKLKTAVERSKNEAQEFDPTIENARSIDELLADEAIDVVFICTPNDTHFRYAMDALENGKHVVIEKPFAATEEEAKQLVELAKEKGLILTAYQNRRWDSDFLTIKKLLAEGKLGDVVEYECRYDRFRPVVPTESWKEKKVDVGGNLYNLGPHLLDQALVLFGTPETVTATVSSVRPGSEIDDYFDIRLSYPDKLVILKSSLMVYDNFLRYTIHGTNGSFIKGGLDVQEETLRKNILPNQQPWGVEPEDRWGKLSSPEFTGIVESEAGDYMPFYDNVYEAIVEGAELAVKPEEILRTCRVIDLAFQSSQEKKVMTY</sequence>
<dbReference type="PANTHER" id="PTHR43708">
    <property type="entry name" value="CONSERVED EXPRESSED OXIDOREDUCTASE (EUROFUNG)"/>
    <property type="match status" value="1"/>
</dbReference>
<dbReference type="STRING" id="408657.SAMN04487995_2201"/>
<dbReference type="InterPro" id="IPR051317">
    <property type="entry name" value="Gfo/Idh/MocA_oxidoreduct"/>
</dbReference>
<dbReference type="RefSeq" id="WP_090335197.1">
    <property type="nucleotide sequence ID" value="NZ_FNXY01000003.1"/>
</dbReference>
<dbReference type="Gene3D" id="3.40.50.720">
    <property type="entry name" value="NAD(P)-binding Rossmann-like Domain"/>
    <property type="match status" value="1"/>
</dbReference>
<dbReference type="OrthoDB" id="9815825at2"/>
<organism evidence="5 6">
    <name type="scientific">Dyadobacter koreensis</name>
    <dbReference type="NCBI Taxonomy" id="408657"/>
    <lineage>
        <taxon>Bacteria</taxon>
        <taxon>Pseudomonadati</taxon>
        <taxon>Bacteroidota</taxon>
        <taxon>Cytophagia</taxon>
        <taxon>Cytophagales</taxon>
        <taxon>Spirosomataceae</taxon>
        <taxon>Dyadobacter</taxon>
    </lineage>
</organism>
<dbReference type="Proteomes" id="UP000199532">
    <property type="component" value="Unassembled WGS sequence"/>
</dbReference>
<proteinExistence type="inferred from homology"/>
<evidence type="ECO:0000259" key="3">
    <source>
        <dbReference type="Pfam" id="PF01408"/>
    </source>
</evidence>
<comment type="similarity">
    <text evidence="1">Belongs to the Gfo/Idh/MocA family.</text>
</comment>
<dbReference type="InterPro" id="IPR036291">
    <property type="entry name" value="NAD(P)-bd_dom_sf"/>
</dbReference>
<feature type="domain" description="Gfo/Idh/MocA-like oxidoreductase C-terminal" evidence="4">
    <location>
        <begin position="135"/>
        <end position="343"/>
    </location>
</feature>
<dbReference type="GO" id="GO:0016491">
    <property type="term" value="F:oxidoreductase activity"/>
    <property type="evidence" value="ECO:0007669"/>
    <property type="project" value="UniProtKB-KW"/>
</dbReference>
<dbReference type="EMBL" id="FNXY01000003">
    <property type="protein sequence ID" value="SEI78454.1"/>
    <property type="molecule type" value="Genomic_DNA"/>
</dbReference>